<protein>
    <submittedName>
        <fullName evidence="1">Uncharacterized protein</fullName>
    </submittedName>
</protein>
<reference evidence="1" key="1">
    <citation type="journal article" date="2020" name="Nature">
        <title>Giant virus diversity and host interactions through global metagenomics.</title>
        <authorList>
            <person name="Schulz F."/>
            <person name="Roux S."/>
            <person name="Paez-Espino D."/>
            <person name="Jungbluth S."/>
            <person name="Walsh D.A."/>
            <person name="Denef V.J."/>
            <person name="McMahon K.D."/>
            <person name="Konstantinidis K.T."/>
            <person name="Eloe-Fadrosh E.A."/>
            <person name="Kyrpides N.C."/>
            <person name="Woyke T."/>
        </authorList>
    </citation>
    <scope>NUCLEOTIDE SEQUENCE</scope>
    <source>
        <strain evidence="1">GVMAG-S-ERX555907-94</strain>
    </source>
</reference>
<evidence type="ECO:0000313" key="1">
    <source>
        <dbReference type="EMBL" id="QHU23440.1"/>
    </source>
</evidence>
<dbReference type="AlphaFoldDB" id="A0A6C0L3L2"/>
<dbReference type="EMBL" id="MN741029">
    <property type="protein sequence ID" value="QHU23440.1"/>
    <property type="molecule type" value="Genomic_DNA"/>
</dbReference>
<accession>A0A6C0L3L2</accession>
<sequence>MSLSKALGRNVEKVFSPMRHTNSFPLSSAHFKPVTPLSQSEVTEETEEDHLQYIQEKGYAHYLPICYGGKKGNVDGRRNIYLQSEDAFNCGTRDTMVVSRAKAPSGHWSSPPPCVGEIVVPYIPTQEKEIMNTNVRRGVPMIGKVVEVVDYHHEQENNTDHWNNIRGCEWLVERVTRQRSDDGDEWTELGILVKPLVYSGFRNPIIVKDENGENVKWAPRSPSTNSLSPLHLTGLYKEMKGSV</sequence>
<proteinExistence type="predicted"/>
<organism evidence="1">
    <name type="scientific">viral metagenome</name>
    <dbReference type="NCBI Taxonomy" id="1070528"/>
    <lineage>
        <taxon>unclassified sequences</taxon>
        <taxon>metagenomes</taxon>
        <taxon>organismal metagenomes</taxon>
    </lineage>
</organism>
<name>A0A6C0L3L2_9ZZZZ</name>